<comment type="similarity">
    <text evidence="6">Belongs to the ABC-4 integral membrane protein family.</text>
</comment>
<gene>
    <name evidence="10" type="ORF">DU428_01210</name>
</gene>
<feature type="transmembrane region" description="Helical" evidence="7">
    <location>
        <begin position="280"/>
        <end position="311"/>
    </location>
</feature>
<feature type="transmembrane region" description="Helical" evidence="7">
    <location>
        <begin position="381"/>
        <end position="401"/>
    </location>
</feature>
<keyword evidence="11" id="KW-1185">Reference proteome</keyword>
<dbReference type="PANTHER" id="PTHR30572:SF4">
    <property type="entry name" value="ABC TRANSPORTER PERMEASE YTRF"/>
    <property type="match status" value="1"/>
</dbReference>
<evidence type="ECO:0000256" key="4">
    <source>
        <dbReference type="ARBA" id="ARBA00022989"/>
    </source>
</evidence>
<comment type="caution">
    <text evidence="10">The sequence shown here is derived from an EMBL/GenBank/DDBJ whole genome shotgun (WGS) entry which is preliminary data.</text>
</comment>
<comment type="subcellular location">
    <subcellularLocation>
        <location evidence="1">Cell membrane</location>
        <topology evidence="1">Multi-pass membrane protein</topology>
    </subcellularLocation>
</comment>
<accession>A0A368P6H6</accession>
<evidence type="ECO:0000256" key="2">
    <source>
        <dbReference type="ARBA" id="ARBA00022475"/>
    </source>
</evidence>
<dbReference type="RefSeq" id="WP_072348426.1">
    <property type="nucleotide sequence ID" value="NZ_JAWVXR010000001.1"/>
</dbReference>
<feature type="transmembrane region" description="Helical" evidence="7">
    <location>
        <begin position="21"/>
        <end position="41"/>
    </location>
</feature>
<evidence type="ECO:0000259" key="9">
    <source>
        <dbReference type="Pfam" id="PF12704"/>
    </source>
</evidence>
<dbReference type="InterPro" id="IPR050250">
    <property type="entry name" value="Macrolide_Exporter_MacB"/>
</dbReference>
<evidence type="ECO:0000256" key="5">
    <source>
        <dbReference type="ARBA" id="ARBA00023136"/>
    </source>
</evidence>
<dbReference type="Proteomes" id="UP000252249">
    <property type="component" value="Unassembled WGS sequence"/>
</dbReference>
<dbReference type="Pfam" id="PF12704">
    <property type="entry name" value="MacB_PCD"/>
    <property type="match status" value="1"/>
</dbReference>
<feature type="transmembrane region" description="Helical" evidence="7">
    <location>
        <begin position="340"/>
        <end position="361"/>
    </location>
</feature>
<evidence type="ECO:0000256" key="6">
    <source>
        <dbReference type="ARBA" id="ARBA00038076"/>
    </source>
</evidence>
<proteinExistence type="inferred from homology"/>
<dbReference type="InterPro" id="IPR025857">
    <property type="entry name" value="MacB_PCD"/>
</dbReference>
<evidence type="ECO:0000256" key="3">
    <source>
        <dbReference type="ARBA" id="ARBA00022692"/>
    </source>
</evidence>
<dbReference type="GO" id="GO:0022857">
    <property type="term" value="F:transmembrane transporter activity"/>
    <property type="evidence" value="ECO:0007669"/>
    <property type="project" value="TreeGrafter"/>
</dbReference>
<evidence type="ECO:0000256" key="7">
    <source>
        <dbReference type="SAM" id="Phobius"/>
    </source>
</evidence>
<keyword evidence="4 7" id="KW-1133">Transmembrane helix</keyword>
<dbReference type="EMBL" id="QPIG01000001">
    <property type="protein sequence ID" value="RCU58033.1"/>
    <property type="molecule type" value="Genomic_DNA"/>
</dbReference>
<dbReference type="AlphaFoldDB" id="A0A368P6H6"/>
<feature type="domain" description="ABC3 transporter permease C-terminal" evidence="8">
    <location>
        <begin position="290"/>
        <end position="411"/>
    </location>
</feature>
<dbReference type="Pfam" id="PF02687">
    <property type="entry name" value="FtsX"/>
    <property type="match status" value="1"/>
</dbReference>
<protein>
    <submittedName>
        <fullName evidence="10">ABC transporter permease</fullName>
    </submittedName>
</protein>
<dbReference type="PANTHER" id="PTHR30572">
    <property type="entry name" value="MEMBRANE COMPONENT OF TRANSPORTER-RELATED"/>
    <property type="match status" value="1"/>
</dbReference>
<dbReference type="InterPro" id="IPR003838">
    <property type="entry name" value="ABC3_permease_C"/>
</dbReference>
<organism evidence="10 11">
    <name type="scientific">Oceanihabitans sediminis</name>
    <dbReference type="NCBI Taxonomy" id="1812012"/>
    <lineage>
        <taxon>Bacteria</taxon>
        <taxon>Pseudomonadati</taxon>
        <taxon>Bacteroidota</taxon>
        <taxon>Flavobacteriia</taxon>
        <taxon>Flavobacteriales</taxon>
        <taxon>Flavobacteriaceae</taxon>
        <taxon>Oceanihabitans</taxon>
    </lineage>
</organism>
<name>A0A368P6H6_9FLAO</name>
<feature type="domain" description="MacB-like periplasmic core" evidence="9">
    <location>
        <begin position="21"/>
        <end position="247"/>
    </location>
</feature>
<evidence type="ECO:0000313" key="10">
    <source>
        <dbReference type="EMBL" id="RCU58033.1"/>
    </source>
</evidence>
<sequence length="418" mass="45984">MFSRDRWDEILQALTANKFRTFLTAFGVFWGITILVLLLALTNGLKNGVTSSFGNFATNSMFMWTQGTSKEYKGLPKGRFFNFKLHDVATLKREIPQLKYVSPRLQLGGFQGANNVTRGTKTGAYQVNGDYPEYIFQQPIDILQGRFLSYSDIEAKRKICVIGTDVINGLYDKGEDPLGTYIKVNGVNFLVIGTFKASNSRDQEEDANTIFIPFTTFGQAFNSGDNVGWMALTAEDEVSITTLKPKIMELLKASHKIHPEDDRAIGNFDLSEAFGRVNGLFAILSLVGYFVGALVLMSGIIGISNIMLIVVKERTKEIGVRRALGATPWSIKSQVLQESLLLTIISGMVGISFAAFVIFIMNYILDSNGPVENFANPSVSMSVIFIALFILVVSGLLAGLIPANSATKMKPVDALRTE</sequence>
<reference evidence="10 11" key="1">
    <citation type="submission" date="2018-07" db="EMBL/GenBank/DDBJ databases">
        <title>Oceanihabitans testaceum sp. nov., isolated from marine sediment.</title>
        <authorList>
            <person name="Li C.-M."/>
        </authorList>
    </citation>
    <scope>NUCLEOTIDE SEQUENCE [LARGE SCALE GENOMIC DNA]</scope>
    <source>
        <strain evidence="10 11">S9-10</strain>
    </source>
</reference>
<keyword evidence="5 7" id="KW-0472">Membrane</keyword>
<evidence type="ECO:0000313" key="11">
    <source>
        <dbReference type="Proteomes" id="UP000252249"/>
    </source>
</evidence>
<dbReference type="OrthoDB" id="9770036at2"/>
<dbReference type="GO" id="GO:0005886">
    <property type="term" value="C:plasma membrane"/>
    <property type="evidence" value="ECO:0007669"/>
    <property type="project" value="UniProtKB-SubCell"/>
</dbReference>
<keyword evidence="3 7" id="KW-0812">Transmembrane</keyword>
<evidence type="ECO:0000256" key="1">
    <source>
        <dbReference type="ARBA" id="ARBA00004651"/>
    </source>
</evidence>
<evidence type="ECO:0000259" key="8">
    <source>
        <dbReference type="Pfam" id="PF02687"/>
    </source>
</evidence>
<keyword evidence="2" id="KW-1003">Cell membrane</keyword>